<gene>
    <name evidence="6" type="ORF">HK097_011058</name>
</gene>
<dbReference type="PANTHER" id="PTHR24305">
    <property type="entry name" value="CYTOCHROME P450"/>
    <property type="match status" value="1"/>
</dbReference>
<dbReference type="InterPro" id="IPR036396">
    <property type="entry name" value="Cyt_P450_sf"/>
</dbReference>
<keyword evidence="4 5" id="KW-0408">Iron</keyword>
<sequence length="762" mass="86483">MSALSKYLSYAPTAVQTAVQYIIDQANDDLYHLILKVAGIALPSAYVVSLIQWYFTNPIARLPGPWYPVFNPYGFLVQMISGTTHTHFVGLHKKYGTTIRMGKTFISTMDPAIVRDVLITRDLPKAKLYDSILLDGQQNLFSTRSKELHQRLRRFLSPAFSIKYLNGLEPLLLKCIQQQHARLQKAIVASSDNSTNANLYDEAHYTALDIIGETAFGRSFGMLDGNHHVLPGYLGAQLQYTASTNLFPFLRNIPIGINNRAKQRQTYVEEFMKTIIVERREQREKIAAGLESPESVRNDILQLCVMGKDEITGVNLTDEEIKSHTILFLIAGTDTSSNTMTFTIIRLLQNPSALFHLISQLDTLPLDPTTGLIPHSALKDCTYLDACIRESMRLDPVAVNFPRDVPEDMVLGGKMFVKKGTTVFVNNWSMHLDGDVWESPEEYRPERWEGKKGDLYDSFYPFSAGTRNCIGKNFAWMELRLFIGNLLRKFHIEQIPDLDQSLATENFITVSLKSHKYLIKSSKLNPNPVPPSIKADNYLIQFFICTTSDADCCPIDIEPDREIACFKTTFFRIRSLDNVTELEDQRTEDFDYDSVPPPPIVFDEEPILEFKELPPQMPPTNIISELLTGSSELPSELQHLLAPFDDTGGCKGFDSTGEFDIQLGGWISHNDASFLERSLLVGHPTVPACEYCVEDADVLLPEDVECTPIKRPHMQPFLTVHKEFLDMWHMERTDNYSEVFVVLWQCPVHISYFKARHLQARG</sequence>
<reference evidence="6" key="1">
    <citation type="submission" date="2020-05" db="EMBL/GenBank/DDBJ databases">
        <title>Phylogenomic resolution of chytrid fungi.</title>
        <authorList>
            <person name="Stajich J.E."/>
            <person name="Amses K."/>
            <person name="Simmons R."/>
            <person name="Seto K."/>
            <person name="Myers J."/>
            <person name="Bonds A."/>
            <person name="Quandt C.A."/>
            <person name="Barry K."/>
            <person name="Liu P."/>
            <person name="Grigoriev I."/>
            <person name="Longcore J.E."/>
            <person name="James T.Y."/>
        </authorList>
    </citation>
    <scope>NUCLEOTIDE SEQUENCE</scope>
    <source>
        <strain evidence="6">JEL0318</strain>
    </source>
</reference>
<dbReference type="InterPro" id="IPR017972">
    <property type="entry name" value="Cyt_P450_CS"/>
</dbReference>
<dbReference type="InterPro" id="IPR050121">
    <property type="entry name" value="Cytochrome_P450_monoxygenase"/>
</dbReference>
<keyword evidence="3 5" id="KW-0479">Metal-binding</keyword>
<comment type="cofactor">
    <cofactor evidence="1 5">
        <name>heme</name>
        <dbReference type="ChEBI" id="CHEBI:30413"/>
    </cofactor>
</comment>
<dbReference type="PROSITE" id="PS00086">
    <property type="entry name" value="CYTOCHROME_P450"/>
    <property type="match status" value="1"/>
</dbReference>
<evidence type="ECO:0000256" key="2">
    <source>
        <dbReference type="ARBA" id="ARBA00010617"/>
    </source>
</evidence>
<accession>A0AAD5X4W0</accession>
<dbReference type="GO" id="GO:0005506">
    <property type="term" value="F:iron ion binding"/>
    <property type="evidence" value="ECO:0007669"/>
    <property type="project" value="InterPro"/>
</dbReference>
<dbReference type="InterPro" id="IPR001128">
    <property type="entry name" value="Cyt_P450"/>
</dbReference>
<evidence type="ECO:0008006" key="8">
    <source>
        <dbReference type="Google" id="ProtNLM"/>
    </source>
</evidence>
<dbReference type="GO" id="GO:0004497">
    <property type="term" value="F:monooxygenase activity"/>
    <property type="evidence" value="ECO:0007669"/>
    <property type="project" value="InterPro"/>
</dbReference>
<dbReference type="InterPro" id="IPR002401">
    <property type="entry name" value="Cyt_P450_E_grp-I"/>
</dbReference>
<dbReference type="PANTHER" id="PTHR24305:SF166">
    <property type="entry name" value="CYTOCHROME P450 12A4, MITOCHONDRIAL-RELATED"/>
    <property type="match status" value="1"/>
</dbReference>
<comment type="caution">
    <text evidence="6">The sequence shown here is derived from an EMBL/GenBank/DDBJ whole genome shotgun (WGS) entry which is preliminary data.</text>
</comment>
<dbReference type="GO" id="GO:0020037">
    <property type="term" value="F:heme binding"/>
    <property type="evidence" value="ECO:0007669"/>
    <property type="project" value="InterPro"/>
</dbReference>
<proteinExistence type="inferred from homology"/>
<name>A0AAD5X4W0_9FUNG</name>
<evidence type="ECO:0000256" key="5">
    <source>
        <dbReference type="PIRSR" id="PIRSR602401-1"/>
    </source>
</evidence>
<dbReference type="Pfam" id="PF00067">
    <property type="entry name" value="p450"/>
    <property type="match status" value="1"/>
</dbReference>
<dbReference type="Gene3D" id="1.10.630.10">
    <property type="entry name" value="Cytochrome P450"/>
    <property type="match status" value="1"/>
</dbReference>
<organism evidence="6 7">
    <name type="scientific">Rhizophlyctis rosea</name>
    <dbReference type="NCBI Taxonomy" id="64517"/>
    <lineage>
        <taxon>Eukaryota</taxon>
        <taxon>Fungi</taxon>
        <taxon>Fungi incertae sedis</taxon>
        <taxon>Chytridiomycota</taxon>
        <taxon>Chytridiomycota incertae sedis</taxon>
        <taxon>Chytridiomycetes</taxon>
        <taxon>Rhizophlyctidales</taxon>
        <taxon>Rhizophlyctidaceae</taxon>
        <taxon>Rhizophlyctis</taxon>
    </lineage>
</organism>
<dbReference type="EMBL" id="JADGJD010000088">
    <property type="protein sequence ID" value="KAJ3055257.1"/>
    <property type="molecule type" value="Genomic_DNA"/>
</dbReference>
<dbReference type="PRINTS" id="PR00385">
    <property type="entry name" value="P450"/>
</dbReference>
<feature type="binding site" description="axial binding residue" evidence="5">
    <location>
        <position position="469"/>
    </location>
    <ligand>
        <name>heme</name>
        <dbReference type="ChEBI" id="CHEBI:30413"/>
    </ligand>
    <ligandPart>
        <name>Fe</name>
        <dbReference type="ChEBI" id="CHEBI:18248"/>
    </ligandPart>
</feature>
<keyword evidence="5" id="KW-0349">Heme</keyword>
<dbReference type="Proteomes" id="UP001212841">
    <property type="component" value="Unassembled WGS sequence"/>
</dbReference>
<evidence type="ECO:0000256" key="4">
    <source>
        <dbReference type="ARBA" id="ARBA00023004"/>
    </source>
</evidence>
<evidence type="ECO:0000256" key="1">
    <source>
        <dbReference type="ARBA" id="ARBA00001971"/>
    </source>
</evidence>
<evidence type="ECO:0000313" key="6">
    <source>
        <dbReference type="EMBL" id="KAJ3055257.1"/>
    </source>
</evidence>
<evidence type="ECO:0000256" key="3">
    <source>
        <dbReference type="ARBA" id="ARBA00022723"/>
    </source>
</evidence>
<protein>
    <recommendedName>
        <fullName evidence="8">Cytochrome P450</fullName>
    </recommendedName>
</protein>
<dbReference type="AlphaFoldDB" id="A0AAD5X4W0"/>
<keyword evidence="7" id="KW-1185">Reference proteome</keyword>
<dbReference type="GO" id="GO:0016705">
    <property type="term" value="F:oxidoreductase activity, acting on paired donors, with incorporation or reduction of molecular oxygen"/>
    <property type="evidence" value="ECO:0007669"/>
    <property type="project" value="InterPro"/>
</dbReference>
<dbReference type="PRINTS" id="PR00463">
    <property type="entry name" value="EP450I"/>
</dbReference>
<dbReference type="SUPFAM" id="SSF48264">
    <property type="entry name" value="Cytochrome P450"/>
    <property type="match status" value="1"/>
</dbReference>
<evidence type="ECO:0000313" key="7">
    <source>
        <dbReference type="Proteomes" id="UP001212841"/>
    </source>
</evidence>
<comment type="similarity">
    <text evidence="2">Belongs to the cytochrome P450 family.</text>
</comment>